<dbReference type="EMBL" id="MN032936">
    <property type="protein sequence ID" value="QDH86796.1"/>
    <property type="molecule type" value="Genomic_RNA"/>
</dbReference>
<evidence type="ECO:0000313" key="1">
    <source>
        <dbReference type="EMBL" id="QDH86796.1"/>
    </source>
</evidence>
<reference evidence="1" key="1">
    <citation type="submission" date="2019-05" db="EMBL/GenBank/DDBJ databases">
        <title>Metatranscriptomic reconstruction reveals RNA viruses with the potential to shape carbon cycling in soil.</title>
        <authorList>
            <person name="Starr E.P."/>
            <person name="Nuccio E."/>
            <person name="Pett-Ridge J."/>
            <person name="Banfield J.F."/>
            <person name="Firestone M.K."/>
        </authorList>
    </citation>
    <scope>NUCLEOTIDE SEQUENCE</scope>
    <source>
        <strain evidence="1">H1_Bulk_28_FD_scaffold_35</strain>
    </source>
</reference>
<sequence>MRLRGLPLRTGRSSTLVADKRRRAVSVKWPKSKWIREITGRDAGSSGHLIQDPWGTVDFTPSLAPLQGIQETVSENHGRHWRDSGGDVGGDFTSTKRYMEPVSQTVFTIKSPVYLDGGIGNSSEYKYTYKGVLYPQMPTSYPPFASSSDSSLAAKGTIAIANCAPTNPVANLATAVLEAYREGLPHLVGHTLWADRTLNAQRLLHNPDVVKDQAGRVVKDKSGEFLNYQFGWLPLLADITQFLNGVVNLEKLVNQYLRDAGKVVRRNYRFPLSTTVNETVLGVPGSVSIAGPGDFTGAMMSAVRKGTATRRRITTVDCWFSGAFTYHLPNDMFVGLAGGDKLFIARKMLGLDLNPDVLWELAPWSWAVDWFSNVGKVIHNLTSFQTDGLVLKYGYIMEHTTVRDVYDFSGDLGLRAGIEFSGRPPAIILVSETKLRRRATPFGFGLNLSALTSRQKAIMAALGLSRLK</sequence>
<name>A0A514CZK6_9VIRU</name>
<accession>A0A514CZK6</accession>
<gene>
    <name evidence="1" type="ORF">H1Bulk28FD35_000002</name>
</gene>
<proteinExistence type="predicted"/>
<protein>
    <submittedName>
        <fullName evidence="1">Uncharacterized protein</fullName>
    </submittedName>
</protein>
<organism evidence="1">
    <name type="scientific">Leviviridae sp</name>
    <dbReference type="NCBI Taxonomy" id="2027243"/>
    <lineage>
        <taxon>Viruses</taxon>
        <taxon>Riboviria</taxon>
        <taxon>Orthornavirae</taxon>
        <taxon>Lenarviricota</taxon>
        <taxon>Leviviricetes</taxon>
        <taxon>Norzivirales</taxon>
        <taxon>Fiersviridae</taxon>
    </lineage>
</organism>